<dbReference type="AlphaFoldDB" id="A0A3A1Y8S7"/>
<organism evidence="2 3">
    <name type="scientific">Psittacicella gerlachiana</name>
    <dbReference type="NCBI Taxonomy" id="2028574"/>
    <lineage>
        <taxon>Bacteria</taxon>
        <taxon>Pseudomonadati</taxon>
        <taxon>Pseudomonadota</taxon>
        <taxon>Gammaproteobacteria</taxon>
        <taxon>Pasteurellales</taxon>
        <taxon>Psittacicellaceae</taxon>
        <taxon>Psittacicella</taxon>
    </lineage>
</organism>
<evidence type="ECO:0008006" key="4">
    <source>
        <dbReference type="Google" id="ProtNLM"/>
    </source>
</evidence>
<dbReference type="OrthoDB" id="9911998at2"/>
<name>A0A3A1Y8S7_9GAMM</name>
<proteinExistence type="predicted"/>
<gene>
    <name evidence="2" type="ORF">CKF59_06885</name>
</gene>
<comment type="caution">
    <text evidence="2">The sequence shown here is derived from an EMBL/GenBank/DDBJ whole genome shotgun (WGS) entry which is preliminary data.</text>
</comment>
<evidence type="ECO:0000313" key="2">
    <source>
        <dbReference type="EMBL" id="RIY32534.1"/>
    </source>
</evidence>
<protein>
    <recommendedName>
        <fullName evidence="4">Tetratricopeptide repeat protein</fullName>
    </recommendedName>
</protein>
<accession>A0A3A1Y8S7</accession>
<feature type="signal peptide" evidence="1">
    <location>
        <begin position="1"/>
        <end position="22"/>
    </location>
</feature>
<sequence length="129" mass="14587">MKLRLVLIILVALGVSSCSTNKKLDYYQTLSTSTYFLPTGATNTIFLGATLSELLEKEDGDHSYTNSLISSLKISADASNPQPGVNMTYAYFLLKNRDYAQARFYLEREIKFYPQGKEFVELLLRNIPN</sequence>
<dbReference type="Proteomes" id="UP000265964">
    <property type="component" value="Unassembled WGS sequence"/>
</dbReference>
<evidence type="ECO:0000256" key="1">
    <source>
        <dbReference type="SAM" id="SignalP"/>
    </source>
</evidence>
<keyword evidence="1" id="KW-0732">Signal</keyword>
<reference evidence="2 3" key="1">
    <citation type="submission" date="2017-08" db="EMBL/GenBank/DDBJ databases">
        <title>Reclassification of Bisgaard taxon 37 and 44.</title>
        <authorList>
            <person name="Christensen H."/>
        </authorList>
    </citation>
    <scope>NUCLEOTIDE SEQUENCE [LARGE SCALE GENOMIC DNA]</scope>
    <source>
        <strain evidence="2 3">EEAB3T1</strain>
    </source>
</reference>
<evidence type="ECO:0000313" key="3">
    <source>
        <dbReference type="Proteomes" id="UP000265964"/>
    </source>
</evidence>
<dbReference type="RefSeq" id="WP_119535207.1">
    <property type="nucleotide sequence ID" value="NZ_NRJF01000226.1"/>
</dbReference>
<dbReference type="EMBL" id="NRJF01000226">
    <property type="protein sequence ID" value="RIY32534.1"/>
    <property type="molecule type" value="Genomic_DNA"/>
</dbReference>
<keyword evidence="3" id="KW-1185">Reference proteome</keyword>
<dbReference type="PROSITE" id="PS51257">
    <property type="entry name" value="PROKAR_LIPOPROTEIN"/>
    <property type="match status" value="1"/>
</dbReference>
<feature type="chain" id="PRO_5017264017" description="Tetratricopeptide repeat protein" evidence="1">
    <location>
        <begin position="23"/>
        <end position="129"/>
    </location>
</feature>